<organism evidence="1 2">
    <name type="scientific">Halocaridina rubra</name>
    <name type="common">Hawaiian red shrimp</name>
    <dbReference type="NCBI Taxonomy" id="373956"/>
    <lineage>
        <taxon>Eukaryota</taxon>
        <taxon>Metazoa</taxon>
        <taxon>Ecdysozoa</taxon>
        <taxon>Arthropoda</taxon>
        <taxon>Crustacea</taxon>
        <taxon>Multicrustacea</taxon>
        <taxon>Malacostraca</taxon>
        <taxon>Eumalacostraca</taxon>
        <taxon>Eucarida</taxon>
        <taxon>Decapoda</taxon>
        <taxon>Pleocyemata</taxon>
        <taxon>Caridea</taxon>
        <taxon>Atyoidea</taxon>
        <taxon>Atyidae</taxon>
        <taxon>Halocaridina</taxon>
    </lineage>
</organism>
<proteinExistence type="predicted"/>
<gene>
    <name evidence="1" type="ORF">SK128_004029</name>
</gene>
<dbReference type="Proteomes" id="UP001381693">
    <property type="component" value="Unassembled WGS sequence"/>
</dbReference>
<dbReference type="AlphaFoldDB" id="A0AAN8X8X7"/>
<protein>
    <submittedName>
        <fullName evidence="1">Uncharacterized protein</fullName>
    </submittedName>
</protein>
<reference evidence="1 2" key="1">
    <citation type="submission" date="2023-11" db="EMBL/GenBank/DDBJ databases">
        <title>Halocaridina rubra genome assembly.</title>
        <authorList>
            <person name="Smith C."/>
        </authorList>
    </citation>
    <scope>NUCLEOTIDE SEQUENCE [LARGE SCALE GENOMIC DNA]</scope>
    <source>
        <strain evidence="1">EP-1</strain>
        <tissue evidence="1">Whole</tissue>
    </source>
</reference>
<sequence length="56" mass="6270">MDGLYPNTRQTPDNLSSQSDSVIQCSEGLLVTLMASNARTELLYLIYRDMSCDLLL</sequence>
<evidence type="ECO:0000313" key="1">
    <source>
        <dbReference type="EMBL" id="KAK7080041.1"/>
    </source>
</evidence>
<comment type="caution">
    <text evidence="1">The sequence shown here is derived from an EMBL/GenBank/DDBJ whole genome shotgun (WGS) entry which is preliminary data.</text>
</comment>
<name>A0AAN8X8X7_HALRR</name>
<keyword evidence="2" id="KW-1185">Reference proteome</keyword>
<dbReference type="EMBL" id="JAXCGZ010006166">
    <property type="protein sequence ID" value="KAK7080041.1"/>
    <property type="molecule type" value="Genomic_DNA"/>
</dbReference>
<accession>A0AAN8X8X7</accession>
<evidence type="ECO:0000313" key="2">
    <source>
        <dbReference type="Proteomes" id="UP001381693"/>
    </source>
</evidence>
<feature type="non-terminal residue" evidence="1">
    <location>
        <position position="56"/>
    </location>
</feature>